<reference evidence="1" key="1">
    <citation type="submission" date="2016-03" db="EMBL/GenBank/DDBJ databases">
        <authorList>
            <person name="Borrel G."/>
            <person name="Mccann A."/>
            <person name="O'Toole P.W."/>
        </authorList>
    </citation>
    <scope>NUCLEOTIDE SEQUENCE</scope>
    <source>
        <strain evidence="1">183</strain>
    </source>
</reference>
<proteinExistence type="predicted"/>
<dbReference type="PANTHER" id="PTHR34614">
    <property type="match status" value="1"/>
</dbReference>
<gene>
    <name evidence="1" type="ORF">A3207_08285</name>
</gene>
<sequence length="211" mass="24722">MKLQSREIARECDVYVSERACKAQCVDERHSAYNGKDWDDELIKELTGKKGLVSLLEFTNDNGRIKITRNKQLVDEYIKRHGIAILLTTSNDSWDVVLSRYRHRNDAEEEFRMLKSSMEGGIKHLSSRESVEGMLYIEFIALILRTILLNKMREENMLQNIWIPDVINEMSKLKIGNIGNIWRLNELTKKEKELLKKLSVKQPDSSCYELW</sequence>
<evidence type="ECO:0008006" key="3">
    <source>
        <dbReference type="Google" id="ProtNLM"/>
    </source>
</evidence>
<dbReference type="AlphaFoldDB" id="A0A8J8TEJ9"/>
<protein>
    <recommendedName>
        <fullName evidence="3">Transposase IS4-like domain-containing protein</fullName>
    </recommendedName>
</protein>
<dbReference type="EMBL" id="LVVT01000021">
    <property type="protein sequence ID" value="TQS81880.1"/>
    <property type="molecule type" value="Genomic_DNA"/>
</dbReference>
<comment type="caution">
    <text evidence="1">The sequence shown here is derived from an EMBL/GenBank/DDBJ whole genome shotgun (WGS) entry which is preliminary data.</text>
</comment>
<dbReference type="PANTHER" id="PTHR34614:SF2">
    <property type="entry name" value="TRANSPOSASE IS4-LIKE DOMAIN-CONTAINING PROTEIN"/>
    <property type="match status" value="1"/>
</dbReference>
<evidence type="ECO:0000313" key="2">
    <source>
        <dbReference type="Proteomes" id="UP000752814"/>
    </source>
</evidence>
<name>A0A8J8TEJ9_9ARCH</name>
<evidence type="ECO:0000313" key="1">
    <source>
        <dbReference type="EMBL" id="TQS81880.1"/>
    </source>
</evidence>
<dbReference type="RefSeq" id="WP_020449044.1">
    <property type="nucleotide sequence ID" value="NZ_CAYAXV010000004.1"/>
</dbReference>
<accession>A0A8J8TEJ9</accession>
<dbReference type="Proteomes" id="UP000752814">
    <property type="component" value="Unassembled WGS sequence"/>
</dbReference>
<organism evidence="1 2">
    <name type="scientific">Candidatus Methanomassiliicoccus intestinalis</name>
    <dbReference type="NCBI Taxonomy" id="1406512"/>
    <lineage>
        <taxon>Archaea</taxon>
        <taxon>Methanobacteriati</taxon>
        <taxon>Thermoplasmatota</taxon>
        <taxon>Thermoplasmata</taxon>
        <taxon>Methanomassiliicoccales</taxon>
        <taxon>Methanomassiliicoccaceae</taxon>
        <taxon>Methanomassiliicoccus</taxon>
    </lineage>
</organism>